<dbReference type="HOGENOM" id="CLU_013207_0_0_1"/>
<feature type="compositionally biased region" description="Acidic residues" evidence="7">
    <location>
        <begin position="785"/>
        <end position="798"/>
    </location>
</feature>
<dbReference type="STRING" id="905079.L1IJA4"/>
<evidence type="ECO:0000256" key="5">
    <source>
        <dbReference type="ARBA" id="ARBA00023242"/>
    </source>
</evidence>
<evidence type="ECO:0000313" key="13">
    <source>
        <dbReference type="Proteomes" id="UP000011087"/>
    </source>
</evidence>
<name>L1IJA4_GUITC</name>
<keyword evidence="5" id="KW-0539">Nucleus</keyword>
<dbReference type="PaxDb" id="55529-EKX36009"/>
<dbReference type="GO" id="GO:0003729">
    <property type="term" value="F:mRNA binding"/>
    <property type="evidence" value="ECO:0007669"/>
    <property type="project" value="TreeGrafter"/>
</dbReference>
<evidence type="ECO:0000256" key="2">
    <source>
        <dbReference type="ARBA" id="ARBA00007413"/>
    </source>
</evidence>
<sequence>MGPGADSAHLRAKAQHAAAATPLPPAGMKGADPSLRDRIIRAGDERPSLMEANMMQLTEDVERQLMRGDGDWIIDLIIKCVCKLGSKVPVLGVLVGMVNVEHPEFGKRVINAVHARLEDAVRVDDFLSQKLVLRFSAALCSSGVLYMSGLVGLLHDFLTVTRDTRAHFRRRDLCAYLVMSTIPYCCETLREHKREELEEIFGILRDYMQRRPPVKELLDGCLSMFQSFPPVDPGPLDAVEDAWEMVLCLMEARWIRPDCLVTPLNDGTGRVSSRLRRSPTQHQMPTLLIEGTKSRPKGVRRIPVSFRLLPSLIEVPVPNLWVIQDCVRDILHFFAGTRDLFEPELKNQPGVGGLKGNVVEGAKQILNLPSIPKFEGVVVEAILSEMLRLPNSTHPVAYYASTLIELCRLQSTMHPALGAAINYLFDAVPTMQAECVDRVVEWLSLHFSNFDWKWLWADWLDVVMLPDHSPKRRFVAALLQRCVRLSYFERIQNAVTVEGALDLMGLIDKETGAIAPSEYIEDHMRELVTEVQDMVSLSRREECSVLEEFVANSLSDLTSETPTADRAKILVAAMVYEGRESFSHVLGIVGRYLKVLRSCVEGEQEQFACATAISHTWKKNPQCFVMVMDKFVAMKLISPINLAKWLLSSFEYVEGRGDAVWELMIMAIRKPVELVRTVRRDLSEAQKELDKLKQTSDEEDEEMIQKADRISRIKNVLRSSTRDQDDILIAVIRGLVLLANECYERKEEKEKEEDNNETEESGNKKPKLDPEQAGDGADAKNGDAMDAETKEEEEEEDEASKTKSSKRKHKKRSEGNDKDSVWMRILHGRIMQVGRQYGAQLHDCHDLLEDELASITIQDEQLRKLLSSLQRLR</sequence>
<dbReference type="GO" id="GO:0005846">
    <property type="term" value="C:nuclear cap binding complex"/>
    <property type="evidence" value="ECO:0007669"/>
    <property type="project" value="InterPro"/>
</dbReference>
<evidence type="ECO:0008006" key="14">
    <source>
        <dbReference type="Google" id="ProtNLM"/>
    </source>
</evidence>
<evidence type="ECO:0000256" key="7">
    <source>
        <dbReference type="SAM" id="MobiDB-lite"/>
    </source>
</evidence>
<dbReference type="PANTHER" id="PTHR12412">
    <property type="entry name" value="CAP BINDING PROTEIN"/>
    <property type="match status" value="1"/>
</dbReference>
<dbReference type="Gene3D" id="1.25.40.180">
    <property type="match status" value="3"/>
</dbReference>
<dbReference type="RefSeq" id="XP_005822989.1">
    <property type="nucleotide sequence ID" value="XM_005822932.1"/>
</dbReference>
<dbReference type="Pfam" id="PF09088">
    <property type="entry name" value="MIF4G_like"/>
    <property type="match status" value="1"/>
</dbReference>
<proteinExistence type="inferred from homology"/>
<dbReference type="eggNOG" id="KOG1104">
    <property type="taxonomic scope" value="Eukaryota"/>
</dbReference>
<dbReference type="OrthoDB" id="10252707at2759"/>
<evidence type="ECO:0000259" key="9">
    <source>
        <dbReference type="Pfam" id="PF09088"/>
    </source>
</evidence>
<dbReference type="GO" id="GO:0008380">
    <property type="term" value="P:RNA splicing"/>
    <property type="evidence" value="ECO:0007669"/>
    <property type="project" value="UniProtKB-KW"/>
</dbReference>
<evidence type="ECO:0000313" key="11">
    <source>
        <dbReference type="EMBL" id="EKX36009.1"/>
    </source>
</evidence>
<feature type="compositionally biased region" description="Basic and acidic residues" evidence="7">
    <location>
        <begin position="761"/>
        <end position="770"/>
    </location>
</feature>
<dbReference type="InterPro" id="IPR015174">
    <property type="entry name" value="MIF4G-like_typ-2"/>
</dbReference>
<evidence type="ECO:0000259" key="10">
    <source>
        <dbReference type="Pfam" id="PF09090"/>
    </source>
</evidence>
<feature type="domain" description="MIF4G-like type 1" evidence="9">
    <location>
        <begin position="364"/>
        <end position="494"/>
    </location>
</feature>
<comment type="subcellular location">
    <subcellularLocation>
        <location evidence="1">Nucleus</location>
    </subcellularLocation>
</comment>
<dbReference type="PANTHER" id="PTHR12412:SF2">
    <property type="entry name" value="NUCLEAR CAP-BINDING PROTEIN SUBUNIT 1"/>
    <property type="match status" value="1"/>
</dbReference>
<feature type="compositionally biased region" description="Acidic residues" evidence="7">
    <location>
        <begin position="750"/>
        <end position="760"/>
    </location>
</feature>
<dbReference type="GO" id="GO:0006397">
    <property type="term" value="P:mRNA processing"/>
    <property type="evidence" value="ECO:0007669"/>
    <property type="project" value="UniProtKB-KW"/>
</dbReference>
<dbReference type="KEGG" id="gtt:GUITHDRAFT_117794"/>
<dbReference type="GeneID" id="17292794"/>
<dbReference type="SUPFAM" id="SSF48371">
    <property type="entry name" value="ARM repeat"/>
    <property type="match status" value="3"/>
</dbReference>
<dbReference type="GO" id="GO:0005634">
    <property type="term" value="C:nucleus"/>
    <property type="evidence" value="ECO:0007669"/>
    <property type="project" value="UniProtKB-SubCell"/>
</dbReference>
<evidence type="ECO:0000256" key="1">
    <source>
        <dbReference type="ARBA" id="ARBA00004123"/>
    </source>
</evidence>
<evidence type="ECO:0000313" key="12">
    <source>
        <dbReference type="EnsemblProtists" id="EKX36009"/>
    </source>
</evidence>
<dbReference type="InterPro" id="IPR016024">
    <property type="entry name" value="ARM-type_fold"/>
</dbReference>
<feature type="domain" description="MIF4G" evidence="8">
    <location>
        <begin position="71"/>
        <end position="212"/>
    </location>
</feature>
<evidence type="ECO:0000256" key="6">
    <source>
        <dbReference type="SAM" id="Coils"/>
    </source>
</evidence>
<keyword evidence="3" id="KW-0507">mRNA processing</keyword>
<feature type="compositionally biased region" description="Basic residues" evidence="7">
    <location>
        <begin position="803"/>
        <end position="812"/>
    </location>
</feature>
<dbReference type="Pfam" id="PF09090">
    <property type="entry name" value="MIF4G_like_2"/>
    <property type="match status" value="1"/>
</dbReference>
<dbReference type="InterPro" id="IPR027159">
    <property type="entry name" value="CBP80"/>
</dbReference>
<reference evidence="11 13" key="1">
    <citation type="journal article" date="2012" name="Nature">
        <title>Algal genomes reveal evolutionary mosaicism and the fate of nucleomorphs.</title>
        <authorList>
            <consortium name="DOE Joint Genome Institute"/>
            <person name="Curtis B.A."/>
            <person name="Tanifuji G."/>
            <person name="Burki F."/>
            <person name="Gruber A."/>
            <person name="Irimia M."/>
            <person name="Maruyama S."/>
            <person name="Arias M.C."/>
            <person name="Ball S.G."/>
            <person name="Gile G.H."/>
            <person name="Hirakawa Y."/>
            <person name="Hopkins J.F."/>
            <person name="Kuo A."/>
            <person name="Rensing S.A."/>
            <person name="Schmutz J."/>
            <person name="Symeonidi A."/>
            <person name="Elias M."/>
            <person name="Eveleigh R.J."/>
            <person name="Herman E.K."/>
            <person name="Klute M.J."/>
            <person name="Nakayama T."/>
            <person name="Obornik M."/>
            <person name="Reyes-Prieto A."/>
            <person name="Armbrust E.V."/>
            <person name="Aves S.J."/>
            <person name="Beiko R.G."/>
            <person name="Coutinho P."/>
            <person name="Dacks J.B."/>
            <person name="Durnford D.G."/>
            <person name="Fast N.M."/>
            <person name="Green B.R."/>
            <person name="Grisdale C.J."/>
            <person name="Hempel F."/>
            <person name="Henrissat B."/>
            <person name="Hoppner M.P."/>
            <person name="Ishida K."/>
            <person name="Kim E."/>
            <person name="Koreny L."/>
            <person name="Kroth P.G."/>
            <person name="Liu Y."/>
            <person name="Malik S.B."/>
            <person name="Maier U.G."/>
            <person name="McRose D."/>
            <person name="Mock T."/>
            <person name="Neilson J.A."/>
            <person name="Onodera N.T."/>
            <person name="Poole A.M."/>
            <person name="Pritham E.J."/>
            <person name="Richards T.A."/>
            <person name="Rocap G."/>
            <person name="Roy S.W."/>
            <person name="Sarai C."/>
            <person name="Schaack S."/>
            <person name="Shirato S."/>
            <person name="Slamovits C.H."/>
            <person name="Spencer D.F."/>
            <person name="Suzuki S."/>
            <person name="Worden A.Z."/>
            <person name="Zauner S."/>
            <person name="Barry K."/>
            <person name="Bell C."/>
            <person name="Bharti A.K."/>
            <person name="Crow J.A."/>
            <person name="Grimwood J."/>
            <person name="Kramer R."/>
            <person name="Lindquist E."/>
            <person name="Lucas S."/>
            <person name="Salamov A."/>
            <person name="McFadden G.I."/>
            <person name="Lane C.E."/>
            <person name="Keeling P.J."/>
            <person name="Gray M.W."/>
            <person name="Grigoriev I.V."/>
            <person name="Archibald J.M."/>
        </authorList>
    </citation>
    <scope>NUCLEOTIDE SEQUENCE</scope>
    <source>
        <strain evidence="11 13">CCMP2712</strain>
    </source>
</reference>
<dbReference type="InterPro" id="IPR003890">
    <property type="entry name" value="MIF4G-like_typ-3"/>
</dbReference>
<evidence type="ECO:0000259" key="8">
    <source>
        <dbReference type="Pfam" id="PF02854"/>
    </source>
</evidence>
<reference evidence="13" key="2">
    <citation type="submission" date="2012-11" db="EMBL/GenBank/DDBJ databases">
        <authorList>
            <person name="Kuo A."/>
            <person name="Curtis B.A."/>
            <person name="Tanifuji G."/>
            <person name="Burki F."/>
            <person name="Gruber A."/>
            <person name="Irimia M."/>
            <person name="Maruyama S."/>
            <person name="Arias M.C."/>
            <person name="Ball S.G."/>
            <person name="Gile G.H."/>
            <person name="Hirakawa Y."/>
            <person name="Hopkins J.F."/>
            <person name="Rensing S.A."/>
            <person name="Schmutz J."/>
            <person name="Symeonidi A."/>
            <person name="Elias M."/>
            <person name="Eveleigh R.J."/>
            <person name="Herman E.K."/>
            <person name="Klute M.J."/>
            <person name="Nakayama T."/>
            <person name="Obornik M."/>
            <person name="Reyes-Prieto A."/>
            <person name="Armbrust E.V."/>
            <person name="Aves S.J."/>
            <person name="Beiko R.G."/>
            <person name="Coutinho P."/>
            <person name="Dacks J.B."/>
            <person name="Durnford D.G."/>
            <person name="Fast N.M."/>
            <person name="Green B.R."/>
            <person name="Grisdale C."/>
            <person name="Hempe F."/>
            <person name="Henrissat B."/>
            <person name="Hoppner M.P."/>
            <person name="Ishida K.-I."/>
            <person name="Kim E."/>
            <person name="Koreny L."/>
            <person name="Kroth P.G."/>
            <person name="Liu Y."/>
            <person name="Malik S.-B."/>
            <person name="Maier U.G."/>
            <person name="McRose D."/>
            <person name="Mock T."/>
            <person name="Neilson J.A."/>
            <person name="Onodera N.T."/>
            <person name="Poole A.M."/>
            <person name="Pritham E.J."/>
            <person name="Richards T.A."/>
            <person name="Rocap G."/>
            <person name="Roy S.W."/>
            <person name="Sarai C."/>
            <person name="Schaack S."/>
            <person name="Shirato S."/>
            <person name="Slamovits C.H."/>
            <person name="Spencer D.F."/>
            <person name="Suzuki S."/>
            <person name="Worden A.Z."/>
            <person name="Zauner S."/>
            <person name="Barry K."/>
            <person name="Bell C."/>
            <person name="Bharti A.K."/>
            <person name="Crow J.A."/>
            <person name="Grimwood J."/>
            <person name="Kramer R."/>
            <person name="Lindquist E."/>
            <person name="Lucas S."/>
            <person name="Salamov A."/>
            <person name="McFadden G.I."/>
            <person name="Lane C.E."/>
            <person name="Keeling P.J."/>
            <person name="Gray M.W."/>
            <person name="Grigoriev I.V."/>
            <person name="Archibald J.M."/>
        </authorList>
    </citation>
    <scope>NUCLEOTIDE SEQUENCE</scope>
    <source>
        <strain evidence="13">CCMP2712</strain>
    </source>
</reference>
<dbReference type="Pfam" id="PF02854">
    <property type="entry name" value="MIF4G"/>
    <property type="match status" value="1"/>
</dbReference>
<dbReference type="EMBL" id="JH993080">
    <property type="protein sequence ID" value="EKX36009.1"/>
    <property type="molecule type" value="Genomic_DNA"/>
</dbReference>
<gene>
    <name evidence="11" type="ORF">GUITHDRAFT_117794</name>
</gene>
<dbReference type="GO" id="GO:0000339">
    <property type="term" value="F:RNA cap binding"/>
    <property type="evidence" value="ECO:0007669"/>
    <property type="project" value="InterPro"/>
</dbReference>
<organism evidence="11">
    <name type="scientific">Guillardia theta (strain CCMP2712)</name>
    <name type="common">Cryptophyte</name>
    <dbReference type="NCBI Taxonomy" id="905079"/>
    <lineage>
        <taxon>Eukaryota</taxon>
        <taxon>Cryptophyceae</taxon>
        <taxon>Pyrenomonadales</taxon>
        <taxon>Geminigeraceae</taxon>
        <taxon>Guillardia</taxon>
    </lineage>
</organism>
<keyword evidence="4" id="KW-0508">mRNA splicing</keyword>
<dbReference type="GO" id="GO:0000184">
    <property type="term" value="P:nuclear-transcribed mRNA catabolic process, nonsense-mediated decay"/>
    <property type="evidence" value="ECO:0007669"/>
    <property type="project" value="TreeGrafter"/>
</dbReference>
<comment type="similarity">
    <text evidence="2">Belongs to the NCBP1 family.</text>
</comment>
<accession>L1IJA4</accession>
<feature type="region of interest" description="Disordered" evidence="7">
    <location>
        <begin position="746"/>
        <end position="816"/>
    </location>
</feature>
<dbReference type="AlphaFoldDB" id="L1IJA4"/>
<protein>
    <recommendedName>
        <fullName evidence="14">MIF4G domain-containing protein</fullName>
    </recommendedName>
</protein>
<keyword evidence="6" id="KW-0175">Coiled coil</keyword>
<dbReference type="Proteomes" id="UP000011087">
    <property type="component" value="Unassembled WGS sequence"/>
</dbReference>
<dbReference type="GO" id="GO:0006406">
    <property type="term" value="P:mRNA export from nucleus"/>
    <property type="evidence" value="ECO:0007669"/>
    <property type="project" value="InterPro"/>
</dbReference>
<keyword evidence="13" id="KW-1185">Reference proteome</keyword>
<dbReference type="EnsemblProtists" id="EKX36009">
    <property type="protein sequence ID" value="EKX36009"/>
    <property type="gene ID" value="GUITHDRAFT_117794"/>
</dbReference>
<evidence type="ECO:0000256" key="4">
    <source>
        <dbReference type="ARBA" id="ARBA00023187"/>
    </source>
</evidence>
<feature type="region of interest" description="Disordered" evidence="7">
    <location>
        <begin position="1"/>
        <end position="32"/>
    </location>
</feature>
<feature type="domain" description="MIF4G-like type 2" evidence="10">
    <location>
        <begin position="550"/>
        <end position="759"/>
    </location>
</feature>
<evidence type="ECO:0000256" key="3">
    <source>
        <dbReference type="ARBA" id="ARBA00022664"/>
    </source>
</evidence>
<reference evidence="12" key="3">
    <citation type="submission" date="2016-03" db="UniProtKB">
        <authorList>
            <consortium name="EnsemblProtists"/>
        </authorList>
    </citation>
    <scope>IDENTIFICATION</scope>
</reference>
<dbReference type="InterPro" id="IPR015172">
    <property type="entry name" value="MIF4G-like_typ-1"/>
</dbReference>
<feature type="coiled-coil region" evidence="6">
    <location>
        <begin position="675"/>
        <end position="702"/>
    </location>
</feature>
<dbReference type="OMA" id="AYMILEV"/>